<dbReference type="CDD" id="cd08577">
    <property type="entry name" value="PI-PLCc_GDPD_SF_unchar3"/>
    <property type="match status" value="1"/>
</dbReference>
<dbReference type="PANTHER" id="PTHR31571:SF1">
    <property type="entry name" value="ALTERED INHERITANCE OF MITOCHONDRIA PROTEIN 6"/>
    <property type="match status" value="1"/>
</dbReference>
<protein>
    <recommendedName>
        <fullName evidence="2">Altered inheritance of mitochondria protein 6</fullName>
    </recommendedName>
</protein>
<name>A0A165LNH4_EXIGL</name>
<dbReference type="GO" id="GO:0006629">
    <property type="term" value="P:lipid metabolic process"/>
    <property type="evidence" value="ECO:0007669"/>
    <property type="project" value="InterPro"/>
</dbReference>
<evidence type="ECO:0000256" key="1">
    <source>
        <dbReference type="ARBA" id="ARBA00008858"/>
    </source>
</evidence>
<dbReference type="InterPro" id="IPR039559">
    <property type="entry name" value="AIM6_PI-PLC-like_dom"/>
</dbReference>
<dbReference type="PANTHER" id="PTHR31571">
    <property type="entry name" value="ALTERED INHERITANCE OF MITOCHONDRIA PROTEIN 6"/>
    <property type="match status" value="1"/>
</dbReference>
<accession>A0A165LNH4</accession>
<proteinExistence type="inferred from homology"/>
<sequence length="279" mass="30506">MIKELVDEKSDILDYPTKLTQGIIPKPIHSHNDYWRQVPLLTALSFGVTSVEADVWLVEGELFVGHEQAALSPSRTFDKLYVQPLLKIIQAQNPKTKFNTNPTPPNGVWDTASSIPLQLLVDMKTDGVETLPFVIKALEPLRQAGYLSSATGTTLTLGPVLVIGTGNTPLAGIQALDPRDVFLDAPLASLNDTYTPLLSPLASTDWATAVGWTGVGTMSSEQRANLTKFVQDAHSRGIRSRFWDTPGWPISARDAIWREIINAGSDWLNADDVEAASKF</sequence>
<dbReference type="AlphaFoldDB" id="A0A165LNH4"/>
<dbReference type="OrthoDB" id="4153866at2759"/>
<dbReference type="EMBL" id="KV425922">
    <property type="protein sequence ID" value="KZV98100.1"/>
    <property type="molecule type" value="Genomic_DNA"/>
</dbReference>
<evidence type="ECO:0000313" key="4">
    <source>
        <dbReference type="Proteomes" id="UP000077266"/>
    </source>
</evidence>
<dbReference type="InParanoid" id="A0A165LNH4"/>
<gene>
    <name evidence="3" type="ORF">EXIGLDRAFT_607332</name>
</gene>
<evidence type="ECO:0000313" key="3">
    <source>
        <dbReference type="EMBL" id="KZV98100.1"/>
    </source>
</evidence>
<dbReference type="SUPFAM" id="SSF51695">
    <property type="entry name" value="PLC-like phosphodiesterases"/>
    <property type="match status" value="1"/>
</dbReference>
<dbReference type="InterPro" id="IPR017946">
    <property type="entry name" value="PLC-like_Pdiesterase_TIM-brl"/>
</dbReference>
<dbReference type="GO" id="GO:0008081">
    <property type="term" value="F:phosphoric diester hydrolase activity"/>
    <property type="evidence" value="ECO:0007669"/>
    <property type="project" value="InterPro"/>
</dbReference>
<comment type="similarity">
    <text evidence="1">Belongs to the AIM6 family.</text>
</comment>
<dbReference type="InterPro" id="IPR051236">
    <property type="entry name" value="HAT_RTT109-like"/>
</dbReference>
<dbReference type="STRING" id="1314781.A0A165LNH4"/>
<keyword evidence="4" id="KW-1185">Reference proteome</keyword>
<dbReference type="Proteomes" id="UP000077266">
    <property type="component" value="Unassembled WGS sequence"/>
</dbReference>
<organism evidence="3 4">
    <name type="scientific">Exidia glandulosa HHB12029</name>
    <dbReference type="NCBI Taxonomy" id="1314781"/>
    <lineage>
        <taxon>Eukaryota</taxon>
        <taxon>Fungi</taxon>
        <taxon>Dikarya</taxon>
        <taxon>Basidiomycota</taxon>
        <taxon>Agaricomycotina</taxon>
        <taxon>Agaricomycetes</taxon>
        <taxon>Auriculariales</taxon>
        <taxon>Exidiaceae</taxon>
        <taxon>Exidia</taxon>
    </lineage>
</organism>
<reference evidence="3 4" key="1">
    <citation type="journal article" date="2016" name="Mol. Biol. Evol.">
        <title>Comparative Genomics of Early-Diverging Mushroom-Forming Fungi Provides Insights into the Origins of Lignocellulose Decay Capabilities.</title>
        <authorList>
            <person name="Nagy L.G."/>
            <person name="Riley R."/>
            <person name="Tritt A."/>
            <person name="Adam C."/>
            <person name="Daum C."/>
            <person name="Floudas D."/>
            <person name="Sun H."/>
            <person name="Yadav J.S."/>
            <person name="Pangilinan J."/>
            <person name="Larsson K.H."/>
            <person name="Matsuura K."/>
            <person name="Barry K."/>
            <person name="Labutti K."/>
            <person name="Kuo R."/>
            <person name="Ohm R.A."/>
            <person name="Bhattacharya S.S."/>
            <person name="Shirouzu T."/>
            <person name="Yoshinaga Y."/>
            <person name="Martin F.M."/>
            <person name="Grigoriev I.V."/>
            <person name="Hibbett D.S."/>
        </authorList>
    </citation>
    <scope>NUCLEOTIDE SEQUENCE [LARGE SCALE GENOMIC DNA]</scope>
    <source>
        <strain evidence="3 4">HHB12029</strain>
    </source>
</reference>
<evidence type="ECO:0000256" key="2">
    <source>
        <dbReference type="ARBA" id="ARBA00014286"/>
    </source>
</evidence>